<name>A0A318JKL8_9NEIS</name>
<keyword evidence="8" id="KW-0626">Porin</keyword>
<comment type="caution">
    <text evidence="13">The sequence shown here is derived from an EMBL/GenBank/DDBJ whole genome shotgun (WGS) entry which is preliminary data.</text>
</comment>
<keyword evidence="14" id="KW-1185">Reference proteome</keyword>
<keyword evidence="3" id="KW-0813">Transport</keyword>
<dbReference type="InterPro" id="IPR050298">
    <property type="entry name" value="Gram-neg_bact_OMP"/>
</dbReference>
<dbReference type="GO" id="GO:0009279">
    <property type="term" value="C:cell outer membrane"/>
    <property type="evidence" value="ECO:0007669"/>
    <property type="project" value="UniProtKB-SubCell"/>
</dbReference>
<feature type="domain" description="Porin" evidence="12">
    <location>
        <begin position="8"/>
        <end position="347"/>
    </location>
</feature>
<dbReference type="PANTHER" id="PTHR34501:SF9">
    <property type="entry name" value="MAJOR OUTER MEMBRANE PROTEIN P.IA"/>
    <property type="match status" value="1"/>
</dbReference>
<evidence type="ECO:0000256" key="8">
    <source>
        <dbReference type="ARBA" id="ARBA00023114"/>
    </source>
</evidence>
<dbReference type="SUPFAM" id="SSF56935">
    <property type="entry name" value="Porins"/>
    <property type="match status" value="1"/>
</dbReference>
<gene>
    <name evidence="13" type="ORF">DFR38_108188</name>
</gene>
<dbReference type="Proteomes" id="UP000248395">
    <property type="component" value="Unassembled WGS sequence"/>
</dbReference>
<keyword evidence="10" id="KW-0998">Cell outer membrane</keyword>
<dbReference type="Gene3D" id="2.40.160.10">
    <property type="entry name" value="Porin"/>
    <property type="match status" value="1"/>
</dbReference>
<evidence type="ECO:0000256" key="6">
    <source>
        <dbReference type="ARBA" id="ARBA00022729"/>
    </source>
</evidence>
<evidence type="ECO:0000256" key="3">
    <source>
        <dbReference type="ARBA" id="ARBA00022448"/>
    </source>
</evidence>
<evidence type="ECO:0000313" key="14">
    <source>
        <dbReference type="Proteomes" id="UP000248395"/>
    </source>
</evidence>
<dbReference type="Pfam" id="PF13609">
    <property type="entry name" value="Porin_4"/>
    <property type="match status" value="1"/>
</dbReference>
<keyword evidence="6 11" id="KW-0732">Signal</keyword>
<evidence type="ECO:0000256" key="5">
    <source>
        <dbReference type="ARBA" id="ARBA00022692"/>
    </source>
</evidence>
<evidence type="ECO:0000256" key="2">
    <source>
        <dbReference type="ARBA" id="ARBA00011233"/>
    </source>
</evidence>
<dbReference type="PRINTS" id="PR00182">
    <property type="entry name" value="ECOLNEIPORIN"/>
</dbReference>
<evidence type="ECO:0000256" key="10">
    <source>
        <dbReference type="ARBA" id="ARBA00023237"/>
    </source>
</evidence>
<accession>A0A318JKL8</accession>
<evidence type="ECO:0000256" key="4">
    <source>
        <dbReference type="ARBA" id="ARBA00022452"/>
    </source>
</evidence>
<evidence type="ECO:0000256" key="1">
    <source>
        <dbReference type="ARBA" id="ARBA00004571"/>
    </source>
</evidence>
<dbReference type="InterPro" id="IPR033900">
    <property type="entry name" value="Gram_neg_porin_domain"/>
</dbReference>
<protein>
    <submittedName>
        <fullName evidence="13">Major outer membrane protein P.IB</fullName>
    </submittedName>
</protein>
<reference evidence="13 14" key="1">
    <citation type="submission" date="2018-05" db="EMBL/GenBank/DDBJ databases">
        <title>Genomic Encyclopedia of Type Strains, Phase IV (KMG-IV): sequencing the most valuable type-strain genomes for metagenomic binning, comparative biology and taxonomic classification.</title>
        <authorList>
            <person name="Goeker M."/>
        </authorList>
    </citation>
    <scope>NUCLEOTIDE SEQUENCE [LARGE SCALE GENOMIC DNA]</scope>
    <source>
        <strain evidence="13 14">DSM 25134</strain>
    </source>
</reference>
<dbReference type="InterPro" id="IPR023614">
    <property type="entry name" value="Porin_dom_sf"/>
</dbReference>
<keyword evidence="4" id="KW-1134">Transmembrane beta strand</keyword>
<proteinExistence type="predicted"/>
<dbReference type="GO" id="GO:0046930">
    <property type="term" value="C:pore complex"/>
    <property type="evidence" value="ECO:0007669"/>
    <property type="project" value="UniProtKB-KW"/>
</dbReference>
<dbReference type="EMBL" id="QJKC01000008">
    <property type="protein sequence ID" value="PXX48096.1"/>
    <property type="molecule type" value="Genomic_DNA"/>
</dbReference>
<evidence type="ECO:0000256" key="7">
    <source>
        <dbReference type="ARBA" id="ARBA00023065"/>
    </source>
</evidence>
<feature type="chain" id="PRO_5016452672" evidence="11">
    <location>
        <begin position="21"/>
        <end position="371"/>
    </location>
</feature>
<keyword evidence="9" id="KW-0472">Membrane</keyword>
<dbReference type="OrthoDB" id="5289162at2"/>
<evidence type="ECO:0000256" key="9">
    <source>
        <dbReference type="ARBA" id="ARBA00023136"/>
    </source>
</evidence>
<keyword evidence="5" id="KW-0812">Transmembrane</keyword>
<comment type="subcellular location">
    <subcellularLocation>
        <location evidence="1">Cell outer membrane</location>
        <topology evidence="1">Multi-pass membrane protein</topology>
    </subcellularLocation>
</comment>
<dbReference type="GO" id="GO:0034220">
    <property type="term" value="P:monoatomic ion transmembrane transport"/>
    <property type="evidence" value="ECO:0007669"/>
    <property type="project" value="InterPro"/>
</dbReference>
<dbReference type="GO" id="GO:0015288">
    <property type="term" value="F:porin activity"/>
    <property type="evidence" value="ECO:0007669"/>
    <property type="project" value="UniProtKB-KW"/>
</dbReference>
<evidence type="ECO:0000313" key="13">
    <source>
        <dbReference type="EMBL" id="PXX48096.1"/>
    </source>
</evidence>
<dbReference type="InterPro" id="IPR001702">
    <property type="entry name" value="Porin_Gram-ve"/>
</dbReference>
<dbReference type="InterPro" id="IPR002299">
    <property type="entry name" value="Porin_Neis"/>
</dbReference>
<dbReference type="AlphaFoldDB" id="A0A318JKL8"/>
<evidence type="ECO:0000259" key="12">
    <source>
        <dbReference type="Pfam" id="PF13609"/>
    </source>
</evidence>
<organism evidence="13 14">
    <name type="scientific">Aquitalea magnusonii</name>
    <dbReference type="NCBI Taxonomy" id="332411"/>
    <lineage>
        <taxon>Bacteria</taxon>
        <taxon>Pseudomonadati</taxon>
        <taxon>Pseudomonadota</taxon>
        <taxon>Betaproteobacteria</taxon>
        <taxon>Neisseriales</taxon>
        <taxon>Chromobacteriaceae</taxon>
        <taxon>Aquitalea</taxon>
    </lineage>
</organism>
<dbReference type="PANTHER" id="PTHR34501">
    <property type="entry name" value="PROTEIN YDDL-RELATED"/>
    <property type="match status" value="1"/>
</dbReference>
<evidence type="ECO:0000256" key="11">
    <source>
        <dbReference type="SAM" id="SignalP"/>
    </source>
</evidence>
<comment type="subunit">
    <text evidence="2">Homotrimer.</text>
</comment>
<dbReference type="CDD" id="cd00342">
    <property type="entry name" value="gram_neg_porins"/>
    <property type="match status" value="1"/>
</dbReference>
<sequence>MNPRILATVLACTLPALAQADVTVYGSLRVGINSMKSADTNYRHSSGIDDYGSRIGFKGREDLGSGLQAIWQVETGMALDGVPNNGTGSGRLANRMSFVGLEGGWGTVRAGYLDDVLTNTQATDIMASPRRDVKGGIAYPLYEARDIFGSNNYGDSRAKNSLRYDSPRLSGVQGSLQYGAGEKQEDGKSSGDTWGLRLSYADAAYFATYAYMTKLNSIASNNSGIHRLEFGYNANNLSLAATLQKITLYGNAHKNLDNSNDFEIPGILETSIAPTGNNKLTSQVYALSAAYRMGNFKPMALYSHRRQVKVDGQSLNWGANQWAIGAEYYLSKTSWLQAGYGQVRQNAGGQRALKLQQPDANATWLMMRKDF</sequence>
<keyword evidence="7" id="KW-0406">Ion transport</keyword>
<dbReference type="PRINTS" id="PR00184">
    <property type="entry name" value="NEISSPPORIN"/>
</dbReference>
<feature type="signal peptide" evidence="11">
    <location>
        <begin position="1"/>
        <end position="20"/>
    </location>
</feature>
<dbReference type="RefSeq" id="WP_059286815.1">
    <property type="nucleotide sequence ID" value="NZ_LNQU01000113.1"/>
</dbReference>